<keyword evidence="1" id="KW-0472">Membrane</keyword>
<dbReference type="Pfam" id="PF05940">
    <property type="entry name" value="NnrS"/>
    <property type="match status" value="1"/>
</dbReference>
<feature type="transmembrane region" description="Helical" evidence="1">
    <location>
        <begin position="244"/>
        <end position="262"/>
    </location>
</feature>
<feature type="transmembrane region" description="Helical" evidence="1">
    <location>
        <begin position="149"/>
        <end position="169"/>
    </location>
</feature>
<feature type="transmembrane region" description="Helical" evidence="1">
    <location>
        <begin position="119"/>
        <end position="142"/>
    </location>
</feature>
<organism evidence="2 3">
    <name type="scientific">Azospirillum argentinense</name>
    <dbReference type="NCBI Taxonomy" id="2970906"/>
    <lineage>
        <taxon>Bacteria</taxon>
        <taxon>Pseudomonadati</taxon>
        <taxon>Pseudomonadota</taxon>
        <taxon>Alphaproteobacteria</taxon>
        <taxon>Rhodospirillales</taxon>
        <taxon>Azospirillaceae</taxon>
        <taxon>Azospirillum</taxon>
    </lineage>
</organism>
<feature type="transmembrane region" description="Helical" evidence="1">
    <location>
        <begin position="181"/>
        <end position="200"/>
    </location>
</feature>
<evidence type="ECO:0000256" key="1">
    <source>
        <dbReference type="SAM" id="Phobius"/>
    </source>
</evidence>
<evidence type="ECO:0000313" key="3">
    <source>
        <dbReference type="Proteomes" id="UP000027186"/>
    </source>
</evidence>
<feature type="transmembrane region" description="Helical" evidence="1">
    <location>
        <begin position="336"/>
        <end position="358"/>
    </location>
</feature>
<accession>A0A060DD48</accession>
<feature type="transmembrane region" description="Helical" evidence="1">
    <location>
        <begin position="64"/>
        <end position="81"/>
    </location>
</feature>
<feature type="transmembrane region" description="Helical" evidence="1">
    <location>
        <begin position="93"/>
        <end position="113"/>
    </location>
</feature>
<dbReference type="EMBL" id="CP007793">
    <property type="protein sequence ID" value="AIB12086.1"/>
    <property type="molecule type" value="Genomic_DNA"/>
</dbReference>
<reference evidence="2 3" key="1">
    <citation type="journal article" date="2014" name="Genome Announc.">
        <title>Complete Genome Sequence of the Model Rhizosphere Strain Azospirillum brasilense Az39, Successfully Applied in Agriculture.</title>
        <authorList>
            <person name="Rivera D."/>
            <person name="Revale S."/>
            <person name="Molina R."/>
            <person name="Gualpa J."/>
            <person name="Puente M."/>
            <person name="Maroniche G."/>
            <person name="Paris G."/>
            <person name="Baker D."/>
            <person name="Clavijo B."/>
            <person name="McLay K."/>
            <person name="Spaepen S."/>
            <person name="Perticari A."/>
            <person name="Vazquez M."/>
            <person name="Wisniewski-Dye F."/>
            <person name="Watkins C."/>
            <person name="Martinez-Abarca F."/>
            <person name="Vanderleyden J."/>
            <person name="Cassan F."/>
        </authorList>
    </citation>
    <scope>NUCLEOTIDE SEQUENCE [LARGE SCALE GENOMIC DNA]</scope>
    <source>
        <strain evidence="2 3">Az39</strain>
    </source>
</reference>
<dbReference type="KEGG" id="abq:ABAZ39_08750"/>
<sequence length="402" mass="41438">MTSSVADQPDRPPVPLIFAYGFRPFFLLSGLAAPVLLAAWIAVLATGSWPDGAVPAASWHAHEMLFAFVVAAVAGFLLTAVPSWTGTKALSGLPLAGLTALWLAGRVALLPVLGVPLPVAAILDLAFLPALGVALAGPLVAAGKIRNTAFLALLGLLTAANLLFHLDWLGVLSGGTALGETLAIGVVLMMIAVIGGRIVPAFTRNALRLRGLDGTVVSRPWVEKVTLVSTLLMIPADLALPGTAIAGLLALVAALAHALRLAGWQPAKTLDQPILWVLHLGYAWVPAALALKAAHLLGAGVESSAWVHALTAGAFATMILAVMTRATLGHTGRMLVVTRPTVAAYILLTAAALLRVLAPELPGGLYWTALEAAGAAWIAAFACYLYVYAPILLAPRADGRSG</sequence>
<feature type="transmembrane region" description="Helical" evidence="1">
    <location>
        <begin position="25"/>
        <end position="44"/>
    </location>
</feature>
<feature type="transmembrane region" description="Helical" evidence="1">
    <location>
        <begin position="305"/>
        <end position="324"/>
    </location>
</feature>
<gene>
    <name evidence="2" type="ORF">ABAZ39_08750</name>
</gene>
<keyword evidence="1" id="KW-1133">Transmembrane helix</keyword>
<evidence type="ECO:0000313" key="2">
    <source>
        <dbReference type="EMBL" id="AIB12086.1"/>
    </source>
</evidence>
<protein>
    <submittedName>
        <fullName evidence="2">Short-chain dehydrogenase</fullName>
    </submittedName>
</protein>
<feature type="transmembrane region" description="Helical" evidence="1">
    <location>
        <begin position="364"/>
        <end position="387"/>
    </location>
</feature>
<proteinExistence type="predicted"/>
<dbReference type="RefSeq" id="WP_038528509.1">
    <property type="nucleotide sequence ID" value="NZ_CP007793.1"/>
</dbReference>
<dbReference type="AlphaFoldDB" id="A0A060DD48"/>
<feature type="transmembrane region" description="Helical" evidence="1">
    <location>
        <begin position="221"/>
        <end position="238"/>
    </location>
</feature>
<name>A0A060DD48_9PROT</name>
<feature type="transmembrane region" description="Helical" evidence="1">
    <location>
        <begin position="274"/>
        <end position="293"/>
    </location>
</feature>
<dbReference type="Proteomes" id="UP000027186">
    <property type="component" value="Chromosome"/>
</dbReference>
<dbReference type="InterPro" id="IPR010266">
    <property type="entry name" value="NnrS"/>
</dbReference>
<keyword evidence="1" id="KW-0812">Transmembrane</keyword>